<proteinExistence type="predicted"/>
<organism evidence="1 2">
    <name type="scientific">Paraburkholderia rhynchosiae</name>
    <dbReference type="NCBI Taxonomy" id="487049"/>
    <lineage>
        <taxon>Bacteria</taxon>
        <taxon>Pseudomonadati</taxon>
        <taxon>Pseudomonadota</taxon>
        <taxon>Betaproteobacteria</taxon>
        <taxon>Burkholderiales</taxon>
        <taxon>Burkholderiaceae</taxon>
        <taxon>Paraburkholderia</taxon>
    </lineage>
</organism>
<comment type="caution">
    <text evidence="1">The sequence shown here is derived from an EMBL/GenBank/DDBJ whole genome shotgun (WGS) entry which is preliminary data.</text>
</comment>
<sequence>MSTPTERDFQHTDLLLAFTAGAGAMALGVMFILTFSGGLLCN</sequence>
<evidence type="ECO:0000313" key="1">
    <source>
        <dbReference type="EMBL" id="MFM0101964.1"/>
    </source>
</evidence>
<keyword evidence="2" id="KW-1185">Reference proteome</keyword>
<dbReference type="EMBL" id="JAQQDW010000001">
    <property type="protein sequence ID" value="MFM0101964.1"/>
    <property type="molecule type" value="Genomic_DNA"/>
</dbReference>
<accession>A0ACC7N4T7</accession>
<gene>
    <name evidence="1" type="ORF">PQR01_00250</name>
</gene>
<name>A0ACC7N4T7_9BURK</name>
<evidence type="ECO:0000313" key="2">
    <source>
        <dbReference type="Proteomes" id="UP001629235"/>
    </source>
</evidence>
<dbReference type="Proteomes" id="UP001629235">
    <property type="component" value="Unassembled WGS sequence"/>
</dbReference>
<reference evidence="1 2" key="1">
    <citation type="journal article" date="2024" name="Chem. Sci.">
        <title>Discovery of megapolipeptins by genome mining of a Burkholderiales bacteria collection.</title>
        <authorList>
            <person name="Paulo B.S."/>
            <person name="Recchia M.J.J."/>
            <person name="Lee S."/>
            <person name="Fergusson C.H."/>
            <person name="Romanowski S.B."/>
            <person name="Hernandez A."/>
            <person name="Krull N."/>
            <person name="Liu D.Y."/>
            <person name="Cavanagh H."/>
            <person name="Bos A."/>
            <person name="Gray C.A."/>
            <person name="Murphy B.T."/>
            <person name="Linington R.G."/>
            <person name="Eustaquio A.S."/>
        </authorList>
    </citation>
    <scope>NUCLEOTIDE SEQUENCE [LARGE SCALE GENOMIC DNA]</scope>
    <source>
        <strain evidence="1 2">RL18-126-BIB-B</strain>
    </source>
</reference>
<protein>
    <submittedName>
        <fullName evidence="1">Uncharacterized protein</fullName>
    </submittedName>
</protein>